<protein>
    <submittedName>
        <fullName evidence="3">Phage tail protein</fullName>
    </submittedName>
</protein>
<evidence type="ECO:0000313" key="3">
    <source>
        <dbReference type="EMBL" id="TLQ07559.1"/>
    </source>
</evidence>
<evidence type="ECO:0000259" key="1">
    <source>
        <dbReference type="Pfam" id="PF05709"/>
    </source>
</evidence>
<dbReference type="EMBL" id="VBTE01000015">
    <property type="protein sequence ID" value="TLQ07559.1"/>
    <property type="molecule type" value="Genomic_DNA"/>
</dbReference>
<dbReference type="Proteomes" id="UP000307201">
    <property type="component" value="Unassembled WGS sequence"/>
</dbReference>
<dbReference type="OrthoDB" id="3078561at2"/>
<dbReference type="InterPro" id="IPR006520">
    <property type="entry name" value="Dit_BPSPP_N"/>
</dbReference>
<evidence type="ECO:0000313" key="4">
    <source>
        <dbReference type="Proteomes" id="UP000307201"/>
    </source>
</evidence>
<evidence type="ECO:0000259" key="2">
    <source>
        <dbReference type="Pfam" id="PF22768"/>
    </source>
</evidence>
<name>A0A5R9C3Z5_9LACT</name>
<sequence length="246" mass="27979">MQELLEQGLPSVAMTYDGITLENLIEGYRTSTVSGRETSDVEYEGDNVKFGTIITKQRIAYRPLIVKFILKASTNEAFQEKFKQLMAALYRKKDVAITFADAPDTHFYGRYSKFETVPVDRNQIITSFEIYCQDPLKYGPTIETSGEVTIDTTYETVPEEILVTPSSTIDHLEITNGTYTIRIDGNISLGHEVKILFKEQEIYVNGVISTYMFVLNSDFENFQIQQGETITSSNGSLILKARERWL</sequence>
<dbReference type="InterPro" id="IPR054738">
    <property type="entry name" value="Siphovirus-type_tail_C"/>
</dbReference>
<dbReference type="Pfam" id="PF05709">
    <property type="entry name" value="Sipho_tail"/>
    <property type="match status" value="1"/>
</dbReference>
<feature type="domain" description="Siphovirus-type tail component C-terminal" evidence="2">
    <location>
        <begin position="153"/>
        <end position="245"/>
    </location>
</feature>
<dbReference type="RefSeq" id="WP_138471637.1">
    <property type="nucleotide sequence ID" value="NZ_VBTE01000015.1"/>
</dbReference>
<comment type="caution">
    <text evidence="3">The sequence shown here is derived from an EMBL/GenBank/DDBJ whole genome shotgun (WGS) entry which is preliminary data.</text>
</comment>
<dbReference type="NCBIfam" id="TIGR01633">
    <property type="entry name" value="phi3626_gp14_N"/>
    <property type="match status" value="1"/>
</dbReference>
<organism evidence="3 4">
    <name type="scientific">Marinilactibacillus psychrotolerans</name>
    <dbReference type="NCBI Taxonomy" id="191770"/>
    <lineage>
        <taxon>Bacteria</taxon>
        <taxon>Bacillati</taxon>
        <taxon>Bacillota</taxon>
        <taxon>Bacilli</taxon>
        <taxon>Lactobacillales</taxon>
        <taxon>Carnobacteriaceae</taxon>
        <taxon>Marinilactibacillus</taxon>
    </lineage>
</organism>
<dbReference type="InterPro" id="IPR008841">
    <property type="entry name" value="Siphovirus-type_tail_N"/>
</dbReference>
<gene>
    <name evidence="3" type="ORF">FEZ48_06140</name>
</gene>
<accession>A0A5R9C3Z5</accession>
<dbReference type="Pfam" id="PF22768">
    <property type="entry name" value="SPP1_Dit"/>
    <property type="match status" value="1"/>
</dbReference>
<proteinExistence type="predicted"/>
<dbReference type="AlphaFoldDB" id="A0A5R9C3Z5"/>
<feature type="domain" description="Siphovirus-type tail component RIFT-related" evidence="1">
    <location>
        <begin position="20"/>
        <end position="130"/>
    </location>
</feature>
<reference evidence="3 4" key="1">
    <citation type="submission" date="2019-05" db="EMBL/GenBank/DDBJ databases">
        <title>The metagenome of a microbial culture collection derived from dairy environment covers the genomic content of the human microbiome.</title>
        <authorList>
            <person name="Roder T."/>
            <person name="Wuthrich D."/>
            <person name="Sattari Z."/>
            <person name="Von Ah U."/>
            <person name="Bar C."/>
            <person name="Ronchi F."/>
            <person name="Macpherson A.J."/>
            <person name="Ganal-Vonarburg S.C."/>
            <person name="Bruggmann R."/>
            <person name="Vergeres G."/>
        </authorList>
    </citation>
    <scope>NUCLEOTIDE SEQUENCE [LARGE SCALE GENOMIC DNA]</scope>
    <source>
        <strain evidence="3 4">FAM 24235</strain>
    </source>
</reference>
<dbReference type="Gene3D" id="2.40.30.200">
    <property type="match status" value="1"/>
</dbReference>
<dbReference type="Gene3D" id="2.60.120.860">
    <property type="match status" value="1"/>
</dbReference>